<reference evidence="3 4" key="1">
    <citation type="submission" date="2019-02" db="EMBL/GenBank/DDBJ databases">
        <title>Deep-cultivation of Planctomycetes and their phenomic and genomic characterization uncovers novel biology.</title>
        <authorList>
            <person name="Wiegand S."/>
            <person name="Jogler M."/>
            <person name="Boedeker C."/>
            <person name="Pinto D."/>
            <person name="Vollmers J."/>
            <person name="Rivas-Marin E."/>
            <person name="Kohn T."/>
            <person name="Peeters S.H."/>
            <person name="Heuer A."/>
            <person name="Rast P."/>
            <person name="Oberbeckmann S."/>
            <person name="Bunk B."/>
            <person name="Jeske O."/>
            <person name="Meyerdierks A."/>
            <person name="Storesund J.E."/>
            <person name="Kallscheuer N."/>
            <person name="Luecker S."/>
            <person name="Lage O.M."/>
            <person name="Pohl T."/>
            <person name="Merkel B.J."/>
            <person name="Hornburger P."/>
            <person name="Mueller R.-W."/>
            <person name="Bruemmer F."/>
            <person name="Labrenz M."/>
            <person name="Spormann A.M."/>
            <person name="Op den Camp H."/>
            <person name="Overmann J."/>
            <person name="Amann R."/>
            <person name="Jetten M.S.M."/>
            <person name="Mascher T."/>
            <person name="Medema M.H."/>
            <person name="Devos D.P."/>
            <person name="Kaster A.-K."/>
            <person name="Ovreas L."/>
            <person name="Rohde M."/>
            <person name="Galperin M.Y."/>
            <person name="Jogler C."/>
        </authorList>
    </citation>
    <scope>NUCLEOTIDE SEQUENCE [LARGE SCALE GENOMIC DNA]</scope>
    <source>
        <strain evidence="3 4">Pan44</strain>
    </source>
</reference>
<dbReference type="KEGG" id="ccos:Pan44_38450"/>
<name>A0A517SI56_9PLAN</name>
<feature type="region of interest" description="Disordered" evidence="1">
    <location>
        <begin position="303"/>
        <end position="322"/>
    </location>
</feature>
<proteinExistence type="predicted"/>
<evidence type="ECO:0000259" key="2">
    <source>
        <dbReference type="PROSITE" id="PS50006"/>
    </source>
</evidence>
<evidence type="ECO:0000313" key="3">
    <source>
        <dbReference type="EMBL" id="QDT55797.1"/>
    </source>
</evidence>
<dbReference type="Proteomes" id="UP000315700">
    <property type="component" value="Chromosome"/>
</dbReference>
<dbReference type="InterPro" id="IPR008984">
    <property type="entry name" value="SMAD_FHA_dom_sf"/>
</dbReference>
<feature type="domain" description="FHA" evidence="2">
    <location>
        <begin position="27"/>
        <end position="77"/>
    </location>
</feature>
<dbReference type="EMBL" id="CP036271">
    <property type="protein sequence ID" value="QDT55797.1"/>
    <property type="molecule type" value="Genomic_DNA"/>
</dbReference>
<organism evidence="3 4">
    <name type="scientific">Caulifigura coniformis</name>
    <dbReference type="NCBI Taxonomy" id="2527983"/>
    <lineage>
        <taxon>Bacteria</taxon>
        <taxon>Pseudomonadati</taxon>
        <taxon>Planctomycetota</taxon>
        <taxon>Planctomycetia</taxon>
        <taxon>Planctomycetales</taxon>
        <taxon>Planctomycetaceae</taxon>
        <taxon>Caulifigura</taxon>
    </lineage>
</organism>
<protein>
    <submittedName>
        <fullName evidence="3">FHA domain protein</fullName>
    </submittedName>
</protein>
<dbReference type="InterPro" id="IPR000253">
    <property type="entry name" value="FHA_dom"/>
</dbReference>
<dbReference type="InParanoid" id="A0A517SI56"/>
<feature type="compositionally biased region" description="Low complexity" evidence="1">
    <location>
        <begin position="308"/>
        <end position="322"/>
    </location>
</feature>
<dbReference type="Pfam" id="PF00498">
    <property type="entry name" value="FHA"/>
    <property type="match status" value="1"/>
</dbReference>
<sequence length="322" mass="34490">MSQYLILDAIRGPLEGQSFSIPLGSSLTIGRLPECGIPITQDPTVSRQQCRIEFPGPDAQLVHLSVTSDTLVNRSPATRTELRGGDTIELGTGNLFKVRMDDSAAPPSPRPAASPMKPAGGGHYTMTAASCGWSLYQFPGGIQTPQQLLDLLGKSATVRAIVDFRKTGVQPTEIDPAWAPLFSWLSVDQQLQFSPMIVKSSGVSAELLQSAWGKDALVSVGSTLDDAEFMEHWQAISGVENGQPGKALSIFHWPSLLRLVLTCQQPDRMNPVLSKLSWIAVEDSEAPAQLSLFAPSTFSDELGKRGFSPSSTSATVVSPGKD</sequence>
<evidence type="ECO:0000256" key="1">
    <source>
        <dbReference type="SAM" id="MobiDB-lite"/>
    </source>
</evidence>
<dbReference type="Gene3D" id="2.60.200.20">
    <property type="match status" value="1"/>
</dbReference>
<dbReference type="AlphaFoldDB" id="A0A517SI56"/>
<dbReference type="RefSeq" id="WP_145032110.1">
    <property type="nucleotide sequence ID" value="NZ_CP036271.1"/>
</dbReference>
<dbReference type="PROSITE" id="PS50006">
    <property type="entry name" value="FHA_DOMAIN"/>
    <property type="match status" value="1"/>
</dbReference>
<keyword evidence="4" id="KW-1185">Reference proteome</keyword>
<accession>A0A517SI56</accession>
<dbReference type="SUPFAM" id="SSF49879">
    <property type="entry name" value="SMAD/FHA domain"/>
    <property type="match status" value="1"/>
</dbReference>
<evidence type="ECO:0000313" key="4">
    <source>
        <dbReference type="Proteomes" id="UP000315700"/>
    </source>
</evidence>
<gene>
    <name evidence="3" type="ORF">Pan44_38450</name>
</gene>
<dbReference type="OrthoDB" id="9815925at2"/>